<evidence type="ECO:0000313" key="2">
    <source>
        <dbReference type="Proteomes" id="UP001140949"/>
    </source>
</evidence>
<dbReference type="Proteomes" id="UP001140949">
    <property type="component" value="Unassembled WGS sequence"/>
</dbReference>
<sequence>MDSCPNPWLCTGVRFVPRLFPASCRVLCNCVKGIARGEIFYLILKLVWIYILIL</sequence>
<gene>
    <name evidence="1" type="ORF">M6B38_159630</name>
</gene>
<dbReference type="EMBL" id="JANAVB010032820">
    <property type="protein sequence ID" value="KAJ6809871.1"/>
    <property type="molecule type" value="Genomic_DNA"/>
</dbReference>
<dbReference type="AlphaFoldDB" id="A0AAX6F129"/>
<accession>A0AAX6F129</accession>
<keyword evidence="2" id="KW-1185">Reference proteome</keyword>
<name>A0AAX6F129_IRIPA</name>
<proteinExistence type="predicted"/>
<organism evidence="1 2">
    <name type="scientific">Iris pallida</name>
    <name type="common">Sweet iris</name>
    <dbReference type="NCBI Taxonomy" id="29817"/>
    <lineage>
        <taxon>Eukaryota</taxon>
        <taxon>Viridiplantae</taxon>
        <taxon>Streptophyta</taxon>
        <taxon>Embryophyta</taxon>
        <taxon>Tracheophyta</taxon>
        <taxon>Spermatophyta</taxon>
        <taxon>Magnoliopsida</taxon>
        <taxon>Liliopsida</taxon>
        <taxon>Asparagales</taxon>
        <taxon>Iridaceae</taxon>
        <taxon>Iridoideae</taxon>
        <taxon>Irideae</taxon>
        <taxon>Iris</taxon>
    </lineage>
</organism>
<comment type="caution">
    <text evidence="1">The sequence shown here is derived from an EMBL/GenBank/DDBJ whole genome shotgun (WGS) entry which is preliminary data.</text>
</comment>
<reference evidence="1" key="1">
    <citation type="journal article" date="2023" name="GigaByte">
        <title>Genome assembly of the bearded iris, Iris pallida Lam.</title>
        <authorList>
            <person name="Bruccoleri R.E."/>
            <person name="Oakeley E.J."/>
            <person name="Faust A.M.E."/>
            <person name="Altorfer M."/>
            <person name="Dessus-Babus S."/>
            <person name="Burckhardt D."/>
            <person name="Oertli M."/>
            <person name="Naumann U."/>
            <person name="Petersen F."/>
            <person name="Wong J."/>
        </authorList>
    </citation>
    <scope>NUCLEOTIDE SEQUENCE</scope>
    <source>
        <strain evidence="1">GSM-AAB239-AS_SAM_17_03QT</strain>
    </source>
</reference>
<evidence type="ECO:0000313" key="1">
    <source>
        <dbReference type="EMBL" id="KAJ6809871.1"/>
    </source>
</evidence>
<reference evidence="1" key="2">
    <citation type="submission" date="2023-04" db="EMBL/GenBank/DDBJ databases">
        <authorList>
            <person name="Bruccoleri R.E."/>
            <person name="Oakeley E.J."/>
            <person name="Faust A.-M."/>
            <person name="Dessus-Babus S."/>
            <person name="Altorfer M."/>
            <person name="Burckhardt D."/>
            <person name="Oertli M."/>
            <person name="Naumann U."/>
            <person name="Petersen F."/>
            <person name="Wong J."/>
        </authorList>
    </citation>
    <scope>NUCLEOTIDE SEQUENCE</scope>
    <source>
        <strain evidence="1">GSM-AAB239-AS_SAM_17_03QT</strain>
        <tissue evidence="1">Leaf</tissue>
    </source>
</reference>
<protein>
    <submittedName>
        <fullName evidence="1">Uncharacterized protein</fullName>
    </submittedName>
</protein>